<dbReference type="Proteomes" id="UP000260680">
    <property type="component" value="Unassembled WGS sequence"/>
</dbReference>
<protein>
    <submittedName>
        <fullName evidence="6">Zn-dependent alcohol dehydrogenase</fullName>
    </submittedName>
</protein>
<evidence type="ECO:0000256" key="3">
    <source>
        <dbReference type="ARBA" id="ARBA00023002"/>
    </source>
</evidence>
<evidence type="ECO:0000256" key="4">
    <source>
        <dbReference type="RuleBase" id="RU361277"/>
    </source>
</evidence>
<dbReference type="InterPro" id="IPR011032">
    <property type="entry name" value="GroES-like_sf"/>
</dbReference>
<dbReference type="Gene3D" id="3.90.180.10">
    <property type="entry name" value="Medium-chain alcohol dehydrogenases, catalytic domain"/>
    <property type="match status" value="1"/>
</dbReference>
<dbReference type="SMART" id="SM00829">
    <property type="entry name" value="PKS_ER"/>
    <property type="match status" value="1"/>
</dbReference>
<dbReference type="Pfam" id="PF00107">
    <property type="entry name" value="ADH_zinc_N"/>
    <property type="match status" value="1"/>
</dbReference>
<reference evidence="6 7" key="1">
    <citation type="submission" date="2018-07" db="EMBL/GenBank/DDBJ databases">
        <title>New species, Clostridium PI-S10-A1B.</title>
        <authorList>
            <person name="Krishna G."/>
            <person name="Summeta K."/>
            <person name="Shikha S."/>
            <person name="Prabhu P.B."/>
            <person name="Suresh K."/>
        </authorList>
    </citation>
    <scope>NUCLEOTIDE SEQUENCE [LARGE SCALE GENOMIC DNA]</scope>
    <source>
        <strain evidence="6 7">PI-S10-A1B</strain>
    </source>
</reference>
<accession>A0A3E2N7V8</accession>
<evidence type="ECO:0000313" key="6">
    <source>
        <dbReference type="EMBL" id="RFZ77066.1"/>
    </source>
</evidence>
<dbReference type="CDD" id="cd08261">
    <property type="entry name" value="Zn_ADH7"/>
    <property type="match status" value="1"/>
</dbReference>
<evidence type="ECO:0000259" key="5">
    <source>
        <dbReference type="SMART" id="SM00829"/>
    </source>
</evidence>
<comment type="cofactor">
    <cofactor evidence="4">
        <name>Zn(2+)</name>
        <dbReference type="ChEBI" id="CHEBI:29105"/>
    </cofactor>
</comment>
<evidence type="ECO:0000256" key="2">
    <source>
        <dbReference type="ARBA" id="ARBA00022833"/>
    </source>
</evidence>
<keyword evidence="1 4" id="KW-0479">Metal-binding</keyword>
<dbReference type="GO" id="GO:0016491">
    <property type="term" value="F:oxidoreductase activity"/>
    <property type="evidence" value="ECO:0007669"/>
    <property type="project" value="UniProtKB-KW"/>
</dbReference>
<dbReference type="PANTHER" id="PTHR43401:SF2">
    <property type="entry name" value="L-THREONINE 3-DEHYDROGENASE"/>
    <property type="match status" value="1"/>
</dbReference>
<dbReference type="SUPFAM" id="SSF50129">
    <property type="entry name" value="GroES-like"/>
    <property type="match status" value="1"/>
</dbReference>
<dbReference type="GO" id="GO:0008270">
    <property type="term" value="F:zinc ion binding"/>
    <property type="evidence" value="ECO:0007669"/>
    <property type="project" value="InterPro"/>
</dbReference>
<dbReference type="PROSITE" id="PS00059">
    <property type="entry name" value="ADH_ZINC"/>
    <property type="match status" value="1"/>
</dbReference>
<dbReference type="InterPro" id="IPR050129">
    <property type="entry name" value="Zn_alcohol_dh"/>
</dbReference>
<gene>
    <name evidence="6" type="ORF">DS742_20345</name>
</gene>
<sequence>MKAVQIVKPGELKVIDIEKPGLDEENNVIVKMTAAGICGSDVGIYHGTNAAATYPRIIGHEMVGVVAETGSSVKKLKVGDRVIVNQVTSCGHCYPCRKGRGNVCDHLKVRGVHIDGGYREYIAVPETDCYHLPDSISDQDAVMIEPTTIAIQSCTRAELEKDDMLLIYGSGALGSSILKIARQICDHIIVADIQDDKLETAKSNGAKHTINVLKEDLVEKVKEYTHMHGATVSIDAVCSKDSLIRLLNATGNAGKVITMGFSTASTEINQFAITAKELDVRGSRLQNKMFGKAIDMIHEGKLDLTGSVSHTFPLTKAQEAFDFVDSHDPSIRKIILTFDF</sequence>
<comment type="similarity">
    <text evidence="4">Belongs to the zinc-containing alcohol dehydrogenase family.</text>
</comment>
<dbReference type="EMBL" id="QOHO01000068">
    <property type="protein sequence ID" value="RFZ77066.1"/>
    <property type="molecule type" value="Genomic_DNA"/>
</dbReference>
<dbReference type="InterPro" id="IPR013154">
    <property type="entry name" value="ADH-like_N"/>
</dbReference>
<proteinExistence type="inferred from homology"/>
<dbReference type="Gene3D" id="3.40.50.720">
    <property type="entry name" value="NAD(P)-binding Rossmann-like Domain"/>
    <property type="match status" value="1"/>
</dbReference>
<comment type="caution">
    <text evidence="6">The sequence shown here is derived from an EMBL/GenBank/DDBJ whole genome shotgun (WGS) entry which is preliminary data.</text>
</comment>
<dbReference type="InterPro" id="IPR002328">
    <property type="entry name" value="ADH_Zn_CS"/>
</dbReference>
<dbReference type="AlphaFoldDB" id="A0A3E2N7V8"/>
<dbReference type="RefSeq" id="WP_117418803.1">
    <property type="nucleotide sequence ID" value="NZ_QOHO01000068.1"/>
</dbReference>
<evidence type="ECO:0000256" key="1">
    <source>
        <dbReference type="ARBA" id="ARBA00022723"/>
    </source>
</evidence>
<dbReference type="InterPro" id="IPR020843">
    <property type="entry name" value="ER"/>
</dbReference>
<name>A0A3E2N7V8_9FIRM</name>
<dbReference type="Pfam" id="PF08240">
    <property type="entry name" value="ADH_N"/>
    <property type="match status" value="1"/>
</dbReference>
<dbReference type="SUPFAM" id="SSF51735">
    <property type="entry name" value="NAD(P)-binding Rossmann-fold domains"/>
    <property type="match status" value="1"/>
</dbReference>
<dbReference type="OrthoDB" id="9769198at2"/>
<dbReference type="InterPro" id="IPR013149">
    <property type="entry name" value="ADH-like_C"/>
</dbReference>
<keyword evidence="3" id="KW-0560">Oxidoreductase</keyword>
<feature type="domain" description="Enoyl reductase (ER)" evidence="5">
    <location>
        <begin position="10"/>
        <end position="336"/>
    </location>
</feature>
<dbReference type="InterPro" id="IPR036291">
    <property type="entry name" value="NAD(P)-bd_dom_sf"/>
</dbReference>
<organism evidence="6 7">
    <name type="scientific">Lacrimispora amygdalina</name>
    <dbReference type="NCBI Taxonomy" id="253257"/>
    <lineage>
        <taxon>Bacteria</taxon>
        <taxon>Bacillati</taxon>
        <taxon>Bacillota</taxon>
        <taxon>Clostridia</taxon>
        <taxon>Lachnospirales</taxon>
        <taxon>Lachnospiraceae</taxon>
        <taxon>Lacrimispora</taxon>
    </lineage>
</organism>
<keyword evidence="2 4" id="KW-0862">Zinc</keyword>
<dbReference type="PANTHER" id="PTHR43401">
    <property type="entry name" value="L-THREONINE 3-DEHYDROGENASE"/>
    <property type="match status" value="1"/>
</dbReference>
<evidence type="ECO:0000313" key="7">
    <source>
        <dbReference type="Proteomes" id="UP000260680"/>
    </source>
</evidence>